<evidence type="ECO:0000313" key="4">
    <source>
        <dbReference type="Proteomes" id="UP001363622"/>
    </source>
</evidence>
<reference evidence="3 4" key="1">
    <citation type="submission" date="2024-04" db="EMBL/GenBank/DDBJ databases">
        <title>Phyllosticta paracitricarpa is synonymous to the EU quarantine fungus P. citricarpa based on phylogenomic analyses.</title>
        <authorList>
            <consortium name="Lawrence Berkeley National Laboratory"/>
            <person name="Van Ingen-Buijs V.A."/>
            <person name="Van Westerhoven A.C."/>
            <person name="Haridas S."/>
            <person name="Skiadas P."/>
            <person name="Martin F."/>
            <person name="Groenewald J.Z."/>
            <person name="Crous P.W."/>
            <person name="Seidl M.F."/>
        </authorList>
    </citation>
    <scope>NUCLEOTIDE SEQUENCE [LARGE SCALE GENOMIC DNA]</scope>
    <source>
        <strain evidence="3 4">CBS 123371</strain>
    </source>
</reference>
<evidence type="ECO:0000256" key="1">
    <source>
        <dbReference type="SAM" id="MobiDB-lite"/>
    </source>
</evidence>
<gene>
    <name evidence="3" type="ORF">IWZ03DRAFT_386630</name>
</gene>
<evidence type="ECO:0000256" key="2">
    <source>
        <dbReference type="SAM" id="SignalP"/>
    </source>
</evidence>
<feature type="chain" id="PRO_5045247784" description="Secreted protein" evidence="2">
    <location>
        <begin position="16"/>
        <end position="78"/>
    </location>
</feature>
<feature type="compositionally biased region" description="Basic and acidic residues" evidence="1">
    <location>
        <begin position="41"/>
        <end position="58"/>
    </location>
</feature>
<feature type="signal peptide" evidence="2">
    <location>
        <begin position="1"/>
        <end position="15"/>
    </location>
</feature>
<evidence type="ECO:0008006" key="5">
    <source>
        <dbReference type="Google" id="ProtNLM"/>
    </source>
</evidence>
<proteinExistence type="predicted"/>
<protein>
    <recommendedName>
        <fullName evidence="5">Secreted protein</fullName>
    </recommendedName>
</protein>
<accession>A0ABR1KDU4</accession>
<keyword evidence="4" id="KW-1185">Reference proteome</keyword>
<name>A0ABR1KDU4_9PEZI</name>
<keyword evidence="2" id="KW-0732">Signal</keyword>
<dbReference type="Proteomes" id="UP001363622">
    <property type="component" value="Unassembled WGS sequence"/>
</dbReference>
<comment type="caution">
    <text evidence="3">The sequence shown here is derived from an EMBL/GenBank/DDBJ whole genome shotgun (WGS) entry which is preliminary data.</text>
</comment>
<sequence length="78" mass="8526">MLACLLACLIPAVLTEEGAASSSVAERANDEMDWATGLGSWHRDTSNARRTRGDEMRRSTRTQACEAKKLVSSKVPIF</sequence>
<dbReference type="EMBL" id="JBBPHU010000012">
    <property type="protein sequence ID" value="KAK7511473.1"/>
    <property type="molecule type" value="Genomic_DNA"/>
</dbReference>
<feature type="region of interest" description="Disordered" evidence="1">
    <location>
        <begin position="39"/>
        <end position="63"/>
    </location>
</feature>
<evidence type="ECO:0000313" key="3">
    <source>
        <dbReference type="EMBL" id="KAK7511473.1"/>
    </source>
</evidence>
<organism evidence="3 4">
    <name type="scientific">Phyllosticta citriasiana</name>
    <dbReference type="NCBI Taxonomy" id="595635"/>
    <lineage>
        <taxon>Eukaryota</taxon>
        <taxon>Fungi</taxon>
        <taxon>Dikarya</taxon>
        <taxon>Ascomycota</taxon>
        <taxon>Pezizomycotina</taxon>
        <taxon>Dothideomycetes</taxon>
        <taxon>Dothideomycetes incertae sedis</taxon>
        <taxon>Botryosphaeriales</taxon>
        <taxon>Phyllostictaceae</taxon>
        <taxon>Phyllosticta</taxon>
    </lineage>
</organism>